<dbReference type="PROSITE" id="PS51257">
    <property type="entry name" value="PROKAR_LIPOPROTEIN"/>
    <property type="match status" value="1"/>
</dbReference>
<name>A0A432MN89_9BACT</name>
<evidence type="ECO:0000313" key="3">
    <source>
        <dbReference type="EMBL" id="RUL88538.1"/>
    </source>
</evidence>
<evidence type="ECO:0000256" key="2">
    <source>
        <dbReference type="SAM" id="SignalP"/>
    </source>
</evidence>
<sequence length="112" mass="11825">MNPSRLLVAALLAAPLSLAGCAGDDAEQAVEELSGVEPGTASRTADVDEKTYIVEQTDRIIDRQTGEVVGEEVSRTDVTVTEQVEVTRDVDVEAGETTTRTEGQVPDGLGDH</sequence>
<dbReference type="RefSeq" id="WP_126724464.1">
    <property type="nucleotide sequence ID" value="NZ_RYZH01000009.1"/>
</dbReference>
<keyword evidence="2" id="KW-0732">Signal</keyword>
<evidence type="ECO:0008006" key="5">
    <source>
        <dbReference type="Google" id="ProtNLM"/>
    </source>
</evidence>
<feature type="region of interest" description="Disordered" evidence="1">
    <location>
        <begin position="89"/>
        <end position="112"/>
    </location>
</feature>
<proteinExistence type="predicted"/>
<dbReference type="Proteomes" id="UP000280296">
    <property type="component" value="Unassembled WGS sequence"/>
</dbReference>
<gene>
    <name evidence="3" type="ORF">TsocGM_06345</name>
</gene>
<protein>
    <recommendedName>
        <fullName evidence="5">DUF2382 domain-containing protein</fullName>
    </recommendedName>
</protein>
<organism evidence="3 4">
    <name type="scientific">Tautonia sociabilis</name>
    <dbReference type="NCBI Taxonomy" id="2080755"/>
    <lineage>
        <taxon>Bacteria</taxon>
        <taxon>Pseudomonadati</taxon>
        <taxon>Planctomycetota</taxon>
        <taxon>Planctomycetia</taxon>
        <taxon>Isosphaerales</taxon>
        <taxon>Isosphaeraceae</taxon>
        <taxon>Tautonia</taxon>
    </lineage>
</organism>
<accession>A0A432MN89</accession>
<reference evidence="3 4" key="2">
    <citation type="submission" date="2019-01" db="EMBL/GenBank/DDBJ databases">
        <title>Tautonia sociabilis, a novel thermotolerant planctomycete of Isosphaeraceae family, isolated from a 4000 m deep subterranean habitat.</title>
        <authorList>
            <person name="Kovaleva O.L."/>
            <person name="Elcheninov A.G."/>
            <person name="Van Heerden E."/>
            <person name="Toshchakov S.V."/>
            <person name="Novikov A."/>
            <person name="Bonch-Osmolovskaya E.A."/>
            <person name="Kublanov I.V."/>
        </authorList>
    </citation>
    <scope>NUCLEOTIDE SEQUENCE [LARGE SCALE GENOMIC DNA]</scope>
    <source>
        <strain evidence="3 4">GM2012</strain>
    </source>
</reference>
<comment type="caution">
    <text evidence="3">The sequence shown here is derived from an EMBL/GenBank/DDBJ whole genome shotgun (WGS) entry which is preliminary data.</text>
</comment>
<dbReference type="AlphaFoldDB" id="A0A432MN89"/>
<feature type="signal peptide" evidence="2">
    <location>
        <begin position="1"/>
        <end position="22"/>
    </location>
</feature>
<reference evidence="3 4" key="1">
    <citation type="submission" date="2018-12" db="EMBL/GenBank/DDBJ databases">
        <authorList>
            <person name="Toschakov S.V."/>
        </authorList>
    </citation>
    <scope>NUCLEOTIDE SEQUENCE [LARGE SCALE GENOMIC DNA]</scope>
    <source>
        <strain evidence="3 4">GM2012</strain>
    </source>
</reference>
<feature type="chain" id="PRO_5019103156" description="DUF2382 domain-containing protein" evidence="2">
    <location>
        <begin position="23"/>
        <end position="112"/>
    </location>
</feature>
<evidence type="ECO:0000256" key="1">
    <source>
        <dbReference type="SAM" id="MobiDB-lite"/>
    </source>
</evidence>
<evidence type="ECO:0000313" key="4">
    <source>
        <dbReference type="Proteomes" id="UP000280296"/>
    </source>
</evidence>
<keyword evidence="4" id="KW-1185">Reference proteome</keyword>
<dbReference type="EMBL" id="RYZH01000009">
    <property type="protein sequence ID" value="RUL88538.1"/>
    <property type="molecule type" value="Genomic_DNA"/>
</dbReference>